<dbReference type="KEGG" id="pmt:PMT_2788"/>
<sequence length="53" mass="6092">MLWRKPNRVLAAMIMMLQGAVQSSSVDQQWRCRSCVDGELVFCHQSLLPDRSL</sequence>
<organism evidence="1 2">
    <name type="scientific">Prochlorococcus marinus (strain MIT 9313)</name>
    <dbReference type="NCBI Taxonomy" id="74547"/>
    <lineage>
        <taxon>Bacteria</taxon>
        <taxon>Bacillati</taxon>
        <taxon>Cyanobacteriota</taxon>
        <taxon>Cyanophyceae</taxon>
        <taxon>Synechococcales</taxon>
        <taxon>Prochlorococcaceae</taxon>
        <taxon>Prochlorococcus</taxon>
    </lineage>
</organism>
<evidence type="ECO:0000313" key="1">
    <source>
        <dbReference type="EMBL" id="CAX32306.1"/>
    </source>
</evidence>
<name>B9ESG1_PROMM</name>
<gene>
    <name evidence="1" type="ordered locus">PMT_2788</name>
</gene>
<dbReference type="AlphaFoldDB" id="B9ESG1"/>
<accession>B9ESG1</accession>
<protein>
    <submittedName>
        <fullName evidence="1">Uncharacterized protein</fullName>
    </submittedName>
</protein>
<dbReference type="Proteomes" id="UP000001423">
    <property type="component" value="Chromosome"/>
</dbReference>
<keyword evidence="2" id="KW-1185">Reference proteome</keyword>
<evidence type="ECO:0000313" key="2">
    <source>
        <dbReference type="Proteomes" id="UP000001423"/>
    </source>
</evidence>
<proteinExistence type="predicted"/>
<dbReference type="EMBL" id="BX548175">
    <property type="protein sequence ID" value="CAX32306.1"/>
    <property type="molecule type" value="Genomic_DNA"/>
</dbReference>
<reference evidence="1 2" key="1">
    <citation type="journal article" date="2003" name="Nature">
        <title>Genome divergence in two Prochlorococcus ecotypes reflects oceanic niche differentiation.</title>
        <authorList>
            <person name="Rocap G."/>
            <person name="Larimer F.W."/>
            <person name="Lamerdin J.E."/>
            <person name="Malfatti S."/>
            <person name="Chain P."/>
            <person name="Ahlgren N.A."/>
            <person name="Arellano A."/>
            <person name="Coleman M."/>
            <person name="Hauser L."/>
            <person name="Hess W.R."/>
            <person name="Johnson Z.I."/>
            <person name="Land M.L."/>
            <person name="Lindell D."/>
            <person name="Post A.F."/>
            <person name="Regala W."/>
            <person name="Shah M."/>
            <person name="Shaw S.L."/>
            <person name="Steglich C."/>
            <person name="Sullivan M.B."/>
            <person name="Ting C.S."/>
            <person name="Tolonen A."/>
            <person name="Webb E.A."/>
            <person name="Zinser E.R."/>
            <person name="Chisholm S.W."/>
        </authorList>
    </citation>
    <scope>NUCLEOTIDE SEQUENCE [LARGE SCALE GENOMIC DNA]</scope>
    <source>
        <strain evidence="2">MIT 9313</strain>
    </source>
</reference>
<dbReference type="HOGENOM" id="CLU_3065041_0_0_3"/>